<evidence type="ECO:0000313" key="2">
    <source>
        <dbReference type="EMBL" id="SEG48273.1"/>
    </source>
</evidence>
<reference evidence="2 3" key="1">
    <citation type="submission" date="2016-10" db="EMBL/GenBank/DDBJ databases">
        <authorList>
            <person name="de Groot N.N."/>
        </authorList>
    </citation>
    <scope>NUCLEOTIDE SEQUENCE [LARGE SCALE GENOMIC DNA]</scope>
    <source>
        <strain evidence="2 3">DSM 22489</strain>
    </source>
</reference>
<dbReference type="NCBIfam" id="NF009807">
    <property type="entry name" value="PRK13291.1"/>
    <property type="match status" value="1"/>
</dbReference>
<evidence type="ECO:0000259" key="1">
    <source>
        <dbReference type="Pfam" id="PF12867"/>
    </source>
</evidence>
<sequence length="178" mass="19972">MATDLAFDPRFPVGDFHKPASISADDRLAAIATLRELPVKLREAVAGLDDAQLDTPYREGGWTVRQLVHHVADSHMTAFHRMRKALTEDWPAAAGYDEARFAELPDSALPIDASLAILEGLHTRWVAMLQGLSEEQWQRGITHSQNGPQSLDLLALLYQWHSLHHTAHVTNLRRTKGW</sequence>
<organism evidence="2 3">
    <name type="scientific">Bryocella elongata</name>
    <dbReference type="NCBI Taxonomy" id="863522"/>
    <lineage>
        <taxon>Bacteria</taxon>
        <taxon>Pseudomonadati</taxon>
        <taxon>Acidobacteriota</taxon>
        <taxon>Terriglobia</taxon>
        <taxon>Terriglobales</taxon>
        <taxon>Acidobacteriaceae</taxon>
        <taxon>Bryocella</taxon>
    </lineage>
</organism>
<protein>
    <submittedName>
        <fullName evidence="2">DinB superfamily protein</fullName>
    </submittedName>
</protein>
<dbReference type="InterPro" id="IPR034660">
    <property type="entry name" value="DinB/YfiT-like"/>
</dbReference>
<accession>A0A1H6AHP2</accession>
<proteinExistence type="predicted"/>
<name>A0A1H6AHP2_9BACT</name>
<dbReference type="RefSeq" id="WP_103934028.1">
    <property type="nucleotide sequence ID" value="NZ_FNVA01000005.1"/>
</dbReference>
<dbReference type="EMBL" id="FNVA01000005">
    <property type="protein sequence ID" value="SEG48273.1"/>
    <property type="molecule type" value="Genomic_DNA"/>
</dbReference>
<dbReference type="AlphaFoldDB" id="A0A1H6AHP2"/>
<dbReference type="Proteomes" id="UP000236728">
    <property type="component" value="Unassembled WGS sequence"/>
</dbReference>
<dbReference type="SUPFAM" id="SSF109854">
    <property type="entry name" value="DinB/YfiT-like putative metalloenzymes"/>
    <property type="match status" value="1"/>
</dbReference>
<keyword evidence="3" id="KW-1185">Reference proteome</keyword>
<gene>
    <name evidence="2" type="ORF">SAMN05421819_3174</name>
</gene>
<dbReference type="InterPro" id="IPR024775">
    <property type="entry name" value="DinB-like"/>
</dbReference>
<evidence type="ECO:0000313" key="3">
    <source>
        <dbReference type="Proteomes" id="UP000236728"/>
    </source>
</evidence>
<dbReference type="Pfam" id="PF12867">
    <property type="entry name" value="DinB_2"/>
    <property type="match status" value="1"/>
</dbReference>
<dbReference type="OrthoDB" id="9796039at2"/>
<feature type="domain" description="DinB-like" evidence="1">
    <location>
        <begin position="35"/>
        <end position="168"/>
    </location>
</feature>
<dbReference type="Gene3D" id="1.20.120.450">
    <property type="entry name" value="dinb family like domain"/>
    <property type="match status" value="1"/>
</dbReference>